<protein>
    <submittedName>
        <fullName evidence="2">Uncharacterized protein</fullName>
    </submittedName>
</protein>
<keyword evidence="1" id="KW-1133">Transmembrane helix</keyword>
<dbReference type="Pfam" id="PF23958">
    <property type="entry name" value="DUF7287"/>
    <property type="match status" value="1"/>
</dbReference>
<gene>
    <name evidence="2" type="ORF">HSB1_08720</name>
</gene>
<sequence length="192" mass="20921">MDGGRMSRDRGQTTLDYAIGAGVFLVTVAFVVAFIPSMIQPFDQSAQEELVASDRVATQLSKGTLGDPADPYVLSPRCVANFFRETPRTTLSCRFDQTTDLTVAGTTLADRVSVSERVHLNVHMVDSGGNLLCWDDDTQRVVSEGDPECDDTNDDPVFEVGQQVPSGSTSVVVSRRFVSLEDRGVSLQVRAW</sequence>
<keyword evidence="1" id="KW-0472">Membrane</keyword>
<reference evidence="2 3" key="1">
    <citation type="journal article" date="2012" name="J. Bacteriol.">
        <title>Draft Genome Sequence of the Extremely Halophilic Archaeon Halogranum salarium B-1T.</title>
        <authorList>
            <person name="Kim K.K."/>
            <person name="Lee K.C."/>
            <person name="Lee J.S."/>
        </authorList>
    </citation>
    <scope>NUCLEOTIDE SEQUENCE [LARGE SCALE GENOMIC DNA]</scope>
    <source>
        <strain evidence="2 3">B-1</strain>
    </source>
</reference>
<feature type="transmembrane region" description="Helical" evidence="1">
    <location>
        <begin position="15"/>
        <end position="35"/>
    </location>
</feature>
<name>J3JGM7_9EURY</name>
<dbReference type="EMBL" id="ALJD01000003">
    <property type="protein sequence ID" value="EJN60269.1"/>
    <property type="molecule type" value="Genomic_DNA"/>
</dbReference>
<dbReference type="eggNOG" id="arCOG06117">
    <property type="taxonomic scope" value="Archaea"/>
</dbReference>
<evidence type="ECO:0000256" key="1">
    <source>
        <dbReference type="SAM" id="Phobius"/>
    </source>
</evidence>
<comment type="caution">
    <text evidence="2">The sequence shown here is derived from an EMBL/GenBank/DDBJ whole genome shotgun (WGS) entry which is preliminary data.</text>
</comment>
<organism evidence="2 3">
    <name type="scientific">Halogranum salarium B-1</name>
    <dbReference type="NCBI Taxonomy" id="1210908"/>
    <lineage>
        <taxon>Archaea</taxon>
        <taxon>Methanobacteriati</taxon>
        <taxon>Methanobacteriota</taxon>
        <taxon>Stenosarchaea group</taxon>
        <taxon>Halobacteria</taxon>
        <taxon>Halobacteriales</taxon>
        <taxon>Haloferacaceae</taxon>
    </lineage>
</organism>
<evidence type="ECO:0000313" key="3">
    <source>
        <dbReference type="Proteomes" id="UP000007813"/>
    </source>
</evidence>
<accession>J3JGM7</accession>
<dbReference type="Proteomes" id="UP000007813">
    <property type="component" value="Unassembled WGS sequence"/>
</dbReference>
<dbReference type="InterPro" id="IPR056613">
    <property type="entry name" value="DUF7287"/>
</dbReference>
<keyword evidence="1" id="KW-0812">Transmembrane</keyword>
<evidence type="ECO:0000313" key="2">
    <source>
        <dbReference type="EMBL" id="EJN60269.1"/>
    </source>
</evidence>
<proteinExistence type="predicted"/>
<dbReference type="AlphaFoldDB" id="J3JGM7"/>